<protein>
    <submittedName>
        <fullName evidence="2">Uncharacterized protein</fullName>
    </submittedName>
</protein>
<evidence type="ECO:0000313" key="2">
    <source>
        <dbReference type="EMBL" id="KAG2573443.1"/>
    </source>
</evidence>
<sequence length="163" mass="18666">MRSELRRIQSELRKILVREENDHIRNWVHHEMTTNQYASEMDGCTNNEDLQQRNNRHESTSMIHDGQQIINGTRAIADHEVPGSTNPDIVTRKGRPKNMQKSRRMVSYGEMVRTKKQITCSTCGSHEHNKATCSKQPGEGEAVKKKTTAKKTANKHNNCNNTV</sequence>
<evidence type="ECO:0000313" key="3">
    <source>
        <dbReference type="Proteomes" id="UP000823388"/>
    </source>
</evidence>
<reference evidence="2" key="1">
    <citation type="submission" date="2020-05" db="EMBL/GenBank/DDBJ databases">
        <title>WGS assembly of Panicum virgatum.</title>
        <authorList>
            <person name="Lovell J.T."/>
            <person name="Jenkins J."/>
            <person name="Shu S."/>
            <person name="Juenger T.E."/>
            <person name="Schmutz J."/>
        </authorList>
    </citation>
    <scope>NUCLEOTIDE SEQUENCE</scope>
    <source>
        <strain evidence="2">AP13</strain>
    </source>
</reference>
<dbReference type="EMBL" id="CM029049">
    <property type="protein sequence ID" value="KAG2573443.1"/>
    <property type="molecule type" value="Genomic_DNA"/>
</dbReference>
<feature type="region of interest" description="Disordered" evidence="1">
    <location>
        <begin position="134"/>
        <end position="163"/>
    </location>
</feature>
<organism evidence="2 3">
    <name type="scientific">Panicum virgatum</name>
    <name type="common">Blackwell switchgrass</name>
    <dbReference type="NCBI Taxonomy" id="38727"/>
    <lineage>
        <taxon>Eukaryota</taxon>
        <taxon>Viridiplantae</taxon>
        <taxon>Streptophyta</taxon>
        <taxon>Embryophyta</taxon>
        <taxon>Tracheophyta</taxon>
        <taxon>Spermatophyta</taxon>
        <taxon>Magnoliopsida</taxon>
        <taxon>Liliopsida</taxon>
        <taxon>Poales</taxon>
        <taxon>Poaceae</taxon>
        <taxon>PACMAD clade</taxon>
        <taxon>Panicoideae</taxon>
        <taxon>Panicodae</taxon>
        <taxon>Paniceae</taxon>
        <taxon>Panicinae</taxon>
        <taxon>Panicum</taxon>
        <taxon>Panicum sect. Hiantes</taxon>
    </lineage>
</organism>
<evidence type="ECO:0000256" key="1">
    <source>
        <dbReference type="SAM" id="MobiDB-lite"/>
    </source>
</evidence>
<accession>A0A8T0QID1</accession>
<dbReference type="AlphaFoldDB" id="A0A8T0QID1"/>
<proteinExistence type="predicted"/>
<dbReference type="Proteomes" id="UP000823388">
    <property type="component" value="Chromosome 7K"/>
</dbReference>
<feature type="compositionally biased region" description="Basic residues" evidence="1">
    <location>
        <begin position="145"/>
        <end position="154"/>
    </location>
</feature>
<keyword evidence="3" id="KW-1185">Reference proteome</keyword>
<gene>
    <name evidence="2" type="ORF">PVAP13_7KG252855</name>
</gene>
<name>A0A8T0QID1_PANVG</name>
<comment type="caution">
    <text evidence="2">The sequence shown here is derived from an EMBL/GenBank/DDBJ whole genome shotgun (WGS) entry which is preliminary data.</text>
</comment>